<evidence type="ECO:0000256" key="1">
    <source>
        <dbReference type="SAM" id="Phobius"/>
    </source>
</evidence>
<sequence length="59" mass="5961">MDQSTMSVDTKFDEMVANIEPLESLEAAWDWGDFFGGVAIGVGGAGVVGAGIGIGVAIT</sequence>
<reference evidence="3" key="1">
    <citation type="journal article" date="2019" name="Int. J. Syst. Evol. Microbiol.">
        <title>The Global Catalogue of Microorganisms (GCM) 10K type strain sequencing project: providing services to taxonomists for standard genome sequencing and annotation.</title>
        <authorList>
            <consortium name="The Broad Institute Genomics Platform"/>
            <consortium name="The Broad Institute Genome Sequencing Center for Infectious Disease"/>
            <person name="Wu L."/>
            <person name="Ma J."/>
        </authorList>
    </citation>
    <scope>NUCLEOTIDE SEQUENCE [LARGE SCALE GENOMIC DNA]</scope>
    <source>
        <strain evidence="3">JCM 11483</strain>
    </source>
</reference>
<dbReference type="Proteomes" id="UP001501736">
    <property type="component" value="Unassembled WGS sequence"/>
</dbReference>
<keyword evidence="1" id="KW-1133">Transmembrane helix</keyword>
<feature type="transmembrane region" description="Helical" evidence="1">
    <location>
        <begin position="34"/>
        <end position="58"/>
    </location>
</feature>
<dbReference type="RefSeq" id="WP_344719230.1">
    <property type="nucleotide sequence ID" value="NZ_BAAAYG010000004.1"/>
</dbReference>
<comment type="caution">
    <text evidence="2">The sequence shown here is derived from an EMBL/GenBank/DDBJ whole genome shotgun (WGS) entry which is preliminary data.</text>
</comment>
<evidence type="ECO:0000313" key="3">
    <source>
        <dbReference type="Proteomes" id="UP001501736"/>
    </source>
</evidence>
<keyword evidence="1" id="KW-0472">Membrane</keyword>
<proteinExistence type="predicted"/>
<dbReference type="EMBL" id="BAAAYG010000004">
    <property type="protein sequence ID" value="GAA3283329.1"/>
    <property type="molecule type" value="Genomic_DNA"/>
</dbReference>
<evidence type="ECO:0008006" key="4">
    <source>
        <dbReference type="Google" id="ProtNLM"/>
    </source>
</evidence>
<gene>
    <name evidence="2" type="ORF">GCM10020260_11920</name>
</gene>
<accession>A0ABP6RDH7</accession>
<organism evidence="2 3">
    <name type="scientific">Nesterenkonia halobia</name>
    <dbReference type="NCBI Taxonomy" id="37922"/>
    <lineage>
        <taxon>Bacteria</taxon>
        <taxon>Bacillati</taxon>
        <taxon>Actinomycetota</taxon>
        <taxon>Actinomycetes</taxon>
        <taxon>Micrococcales</taxon>
        <taxon>Micrococcaceae</taxon>
        <taxon>Nesterenkonia</taxon>
    </lineage>
</organism>
<keyword evidence="1" id="KW-0812">Transmembrane</keyword>
<keyword evidence="3" id="KW-1185">Reference proteome</keyword>
<protein>
    <recommendedName>
        <fullName evidence="4">Class IIb bacteriocin, lactobin A/cerein 7B family</fullName>
    </recommendedName>
</protein>
<evidence type="ECO:0000313" key="2">
    <source>
        <dbReference type="EMBL" id="GAA3283329.1"/>
    </source>
</evidence>
<name>A0ABP6RDH7_9MICC</name>